<sequence length="79" mass="8728">MGAHAAGAGHFVILGRDDESEPRNSMGIVYIEMRRRGLYLDVPDDVAAYRITFDYLRSQAADTSASARLIGAVRQEISR</sequence>
<protein>
    <recommendedName>
        <fullName evidence="1">DUF5753 domain-containing protein</fullName>
    </recommendedName>
</protein>
<gene>
    <name evidence="2" type="ORF">GCM10009802_31610</name>
</gene>
<evidence type="ECO:0000259" key="1">
    <source>
        <dbReference type="Pfam" id="PF19054"/>
    </source>
</evidence>
<feature type="domain" description="DUF5753" evidence="1">
    <location>
        <begin position="2"/>
        <end position="70"/>
    </location>
</feature>
<dbReference type="InterPro" id="IPR043917">
    <property type="entry name" value="DUF5753"/>
</dbReference>
<dbReference type="Proteomes" id="UP001500443">
    <property type="component" value="Unassembled WGS sequence"/>
</dbReference>
<dbReference type="Pfam" id="PF19054">
    <property type="entry name" value="DUF5753"/>
    <property type="match status" value="1"/>
</dbReference>
<name>A0ABP5K5F3_9ACTN</name>
<keyword evidence="3" id="KW-1185">Reference proteome</keyword>
<evidence type="ECO:0000313" key="3">
    <source>
        <dbReference type="Proteomes" id="UP001500443"/>
    </source>
</evidence>
<evidence type="ECO:0000313" key="2">
    <source>
        <dbReference type="EMBL" id="GAA2125947.1"/>
    </source>
</evidence>
<dbReference type="EMBL" id="BAAAPF010000092">
    <property type="protein sequence ID" value="GAA2125947.1"/>
    <property type="molecule type" value="Genomic_DNA"/>
</dbReference>
<organism evidence="2 3">
    <name type="scientific">Streptomyces synnematoformans</name>
    <dbReference type="NCBI Taxonomy" id="415721"/>
    <lineage>
        <taxon>Bacteria</taxon>
        <taxon>Bacillati</taxon>
        <taxon>Actinomycetota</taxon>
        <taxon>Actinomycetes</taxon>
        <taxon>Kitasatosporales</taxon>
        <taxon>Streptomycetaceae</taxon>
        <taxon>Streptomyces</taxon>
    </lineage>
</organism>
<accession>A0ABP5K5F3</accession>
<reference evidence="3" key="1">
    <citation type="journal article" date="2019" name="Int. J. Syst. Evol. Microbiol.">
        <title>The Global Catalogue of Microorganisms (GCM) 10K type strain sequencing project: providing services to taxonomists for standard genome sequencing and annotation.</title>
        <authorList>
            <consortium name="The Broad Institute Genomics Platform"/>
            <consortium name="The Broad Institute Genome Sequencing Center for Infectious Disease"/>
            <person name="Wu L."/>
            <person name="Ma J."/>
        </authorList>
    </citation>
    <scope>NUCLEOTIDE SEQUENCE [LARGE SCALE GENOMIC DNA]</scope>
    <source>
        <strain evidence="3">JCM 15481</strain>
    </source>
</reference>
<comment type="caution">
    <text evidence="2">The sequence shown here is derived from an EMBL/GenBank/DDBJ whole genome shotgun (WGS) entry which is preliminary data.</text>
</comment>
<proteinExistence type="predicted"/>